<comment type="subcellular location">
    <subcellularLocation>
        <location evidence="6">Cytoplasm</location>
    </subcellularLocation>
</comment>
<reference evidence="8 9" key="1">
    <citation type="submission" date="2016-06" db="EMBL/GenBank/DDBJ databases">
        <authorList>
            <person name="Kjaerup R.B."/>
            <person name="Dalgaard T.S."/>
            <person name="Juul-Madsen H.R."/>
        </authorList>
    </citation>
    <scope>NUCLEOTIDE SEQUENCE [LARGE SCALE GENOMIC DNA]</scope>
    <source>
        <strain evidence="8 9">GCSL-Mp3</strain>
    </source>
</reference>
<dbReference type="RefSeq" id="WP_067420465.1">
    <property type="nucleotide sequence ID" value="NZ_LZEX01000001.1"/>
</dbReference>
<comment type="caution">
    <text evidence="8">The sequence shown here is derived from an EMBL/GenBank/DDBJ whole genome shotgun (WGS) entry which is preliminary data.</text>
</comment>
<dbReference type="GO" id="GO:0042780">
    <property type="term" value="P:tRNA 3'-end processing"/>
    <property type="evidence" value="ECO:0007669"/>
    <property type="project" value="UniProtKB-UniRule"/>
</dbReference>
<dbReference type="Proteomes" id="UP000092247">
    <property type="component" value="Unassembled WGS sequence"/>
</dbReference>
<evidence type="ECO:0000313" key="8">
    <source>
        <dbReference type="EMBL" id="OBU11292.1"/>
    </source>
</evidence>
<dbReference type="PROSITE" id="PS50967">
    <property type="entry name" value="HRDC"/>
    <property type="match status" value="1"/>
</dbReference>
<keyword evidence="3 6" id="KW-0540">Nuclease</keyword>
<comment type="similarity">
    <text evidence="6">Belongs to the RNase D family.</text>
</comment>
<dbReference type="Pfam" id="PF00570">
    <property type="entry name" value="HRDC"/>
    <property type="match status" value="1"/>
</dbReference>
<dbReference type="InterPro" id="IPR044876">
    <property type="entry name" value="HRDC_dom_sf"/>
</dbReference>
<dbReference type="InterPro" id="IPR036397">
    <property type="entry name" value="RNaseH_sf"/>
</dbReference>
<dbReference type="InterPro" id="IPR048579">
    <property type="entry name" value="RNAseD_HRDC_C"/>
</dbReference>
<dbReference type="Gene3D" id="3.30.420.10">
    <property type="entry name" value="Ribonuclease H-like superfamily/Ribonuclease H"/>
    <property type="match status" value="1"/>
</dbReference>
<dbReference type="GO" id="GO:0008408">
    <property type="term" value="F:3'-5' exonuclease activity"/>
    <property type="evidence" value="ECO:0007669"/>
    <property type="project" value="InterPro"/>
</dbReference>
<protein>
    <recommendedName>
        <fullName evidence="6">Ribonuclease D</fullName>
        <shortName evidence="6">RNase D</shortName>
        <ecNumber evidence="6">3.1.13.5</ecNumber>
    </recommendedName>
</protein>
<dbReference type="InterPro" id="IPR006292">
    <property type="entry name" value="RNase_D"/>
</dbReference>
<dbReference type="Pfam" id="PF21293">
    <property type="entry name" value="RNAseD_HRDC_C"/>
    <property type="match status" value="1"/>
</dbReference>
<comment type="function">
    <text evidence="6">Exonuclease involved in the 3' processing of various precursor tRNAs. Initiates hydrolysis at the 3'-terminus of an RNA molecule and releases 5'-mononucleotides.</text>
</comment>
<keyword evidence="4 6" id="KW-0378">Hydrolase</keyword>
<gene>
    <name evidence="6" type="primary">rnd</name>
    <name evidence="8" type="ORF">AYY17_00610</name>
</gene>
<dbReference type="EC" id="3.1.13.5" evidence="6"/>
<dbReference type="HAMAP" id="MF_01899">
    <property type="entry name" value="RNase_D"/>
    <property type="match status" value="1"/>
</dbReference>
<dbReference type="EMBL" id="LZEX01000001">
    <property type="protein sequence ID" value="OBU11292.1"/>
    <property type="molecule type" value="Genomic_DNA"/>
</dbReference>
<sequence length="383" mass="43016">MNHQLITSDTQLAAFCEQVAGKPFLALDTEFIRIRTYYPHLGLVQLYDGEHLALVDPLGITDWAPLQQLLTAPDMVKYLHAGSEDIEVFLNSLNCVPHPMVDTQVLAAFVGHPLSCGFASLVETYLGTTLDKSESRTDWLARPLTARQCEYAAADVYYLLPLAEILTEKVQEAGCTQAAQEECALMVQRRIKQADPAEVYKEFSGAGLLRSQQLACLQKLAQWRLEQARERDMAVNFVVREEHLWKVARYMPTSLGELDGLDLTGQEIRCHGKRVLAIVDECRNLSDSECPPAVENVSDHPLYRKTFKAIKARVTALSETEQFSPELLASRRQINQYLNKVWDCKAQQGEPELLSGWRKPLLEDLLAETVDEIQSGTARTPDA</sequence>
<dbReference type="PANTHER" id="PTHR47649">
    <property type="entry name" value="RIBONUCLEASE D"/>
    <property type="match status" value="1"/>
</dbReference>
<dbReference type="GO" id="GO:0003676">
    <property type="term" value="F:nucleic acid binding"/>
    <property type="evidence" value="ECO:0007669"/>
    <property type="project" value="InterPro"/>
</dbReference>
<dbReference type="SMART" id="SM00341">
    <property type="entry name" value="HRDC"/>
    <property type="match status" value="1"/>
</dbReference>
<organism evidence="8 9">
    <name type="scientific">Morganella psychrotolerans</name>
    <dbReference type="NCBI Taxonomy" id="368603"/>
    <lineage>
        <taxon>Bacteria</taxon>
        <taxon>Pseudomonadati</taxon>
        <taxon>Pseudomonadota</taxon>
        <taxon>Gammaproteobacteria</taxon>
        <taxon>Enterobacterales</taxon>
        <taxon>Morganellaceae</taxon>
        <taxon>Morganella</taxon>
    </lineage>
</organism>
<evidence type="ECO:0000256" key="3">
    <source>
        <dbReference type="ARBA" id="ARBA00022722"/>
    </source>
</evidence>
<evidence type="ECO:0000313" key="9">
    <source>
        <dbReference type="Proteomes" id="UP000092247"/>
    </source>
</evidence>
<dbReference type="InterPro" id="IPR002562">
    <property type="entry name" value="3'-5'_exonuclease_dom"/>
</dbReference>
<dbReference type="AlphaFoldDB" id="A0A1B8HPJ0"/>
<dbReference type="NCBIfam" id="NF008089">
    <property type="entry name" value="PRK10829.1"/>
    <property type="match status" value="1"/>
</dbReference>
<dbReference type="NCBIfam" id="TIGR01388">
    <property type="entry name" value="rnd"/>
    <property type="match status" value="1"/>
</dbReference>
<keyword evidence="1 6" id="KW-0963">Cytoplasm</keyword>
<dbReference type="GO" id="GO:0000166">
    <property type="term" value="F:nucleotide binding"/>
    <property type="evidence" value="ECO:0007669"/>
    <property type="project" value="InterPro"/>
</dbReference>
<keyword evidence="5 6" id="KW-0269">Exonuclease</keyword>
<dbReference type="InterPro" id="IPR010997">
    <property type="entry name" value="HRDC-like_sf"/>
</dbReference>
<comment type="cofactor">
    <cofactor evidence="6">
        <name>a divalent metal cation</name>
        <dbReference type="ChEBI" id="CHEBI:60240"/>
    </cofactor>
</comment>
<dbReference type="CDD" id="cd06142">
    <property type="entry name" value="RNaseD_exo"/>
    <property type="match status" value="1"/>
</dbReference>
<dbReference type="Gene3D" id="1.10.150.80">
    <property type="entry name" value="HRDC domain"/>
    <property type="match status" value="2"/>
</dbReference>
<dbReference type="SMART" id="SM00474">
    <property type="entry name" value="35EXOc"/>
    <property type="match status" value="1"/>
</dbReference>
<evidence type="ECO:0000256" key="6">
    <source>
        <dbReference type="HAMAP-Rule" id="MF_01899"/>
    </source>
</evidence>
<dbReference type="STRING" id="368603.AYY16_04435"/>
<evidence type="ECO:0000256" key="2">
    <source>
        <dbReference type="ARBA" id="ARBA00022694"/>
    </source>
</evidence>
<keyword evidence="2 6" id="KW-0819">tRNA processing</keyword>
<comment type="catalytic activity">
    <reaction evidence="6">
        <text>Exonucleolytic cleavage that removes extra residues from the 3'-terminus of tRNA to produce 5'-mononucleotides.</text>
        <dbReference type="EC" id="3.1.13.5"/>
    </reaction>
</comment>
<dbReference type="FunFam" id="3.30.420.10:FF:000060">
    <property type="entry name" value="Ribonuclease D"/>
    <property type="match status" value="1"/>
</dbReference>
<dbReference type="GO" id="GO:0005737">
    <property type="term" value="C:cytoplasm"/>
    <property type="evidence" value="ECO:0007669"/>
    <property type="project" value="UniProtKB-SubCell"/>
</dbReference>
<dbReference type="InterPro" id="IPR002121">
    <property type="entry name" value="HRDC_dom"/>
</dbReference>
<proteinExistence type="inferred from homology"/>
<dbReference type="Pfam" id="PF01612">
    <property type="entry name" value="DNA_pol_A_exo1"/>
    <property type="match status" value="1"/>
</dbReference>
<dbReference type="InterPro" id="IPR012337">
    <property type="entry name" value="RNaseH-like_sf"/>
</dbReference>
<evidence type="ECO:0000256" key="5">
    <source>
        <dbReference type="ARBA" id="ARBA00022839"/>
    </source>
</evidence>
<dbReference type="PANTHER" id="PTHR47649:SF1">
    <property type="entry name" value="RIBONUCLEASE D"/>
    <property type="match status" value="1"/>
</dbReference>
<evidence type="ECO:0000259" key="7">
    <source>
        <dbReference type="PROSITE" id="PS50967"/>
    </source>
</evidence>
<evidence type="ECO:0000256" key="4">
    <source>
        <dbReference type="ARBA" id="ARBA00022801"/>
    </source>
</evidence>
<dbReference type="SUPFAM" id="SSF47819">
    <property type="entry name" value="HRDC-like"/>
    <property type="match status" value="2"/>
</dbReference>
<feature type="domain" description="HRDC" evidence="7">
    <location>
        <begin position="210"/>
        <end position="289"/>
    </location>
</feature>
<name>A0A1B8HPJ0_9GAMM</name>
<dbReference type="GO" id="GO:0033890">
    <property type="term" value="F:ribonuclease D activity"/>
    <property type="evidence" value="ECO:0007669"/>
    <property type="project" value="UniProtKB-UniRule"/>
</dbReference>
<evidence type="ECO:0000256" key="1">
    <source>
        <dbReference type="ARBA" id="ARBA00022490"/>
    </source>
</evidence>
<dbReference type="SUPFAM" id="SSF53098">
    <property type="entry name" value="Ribonuclease H-like"/>
    <property type="match status" value="1"/>
</dbReference>
<dbReference type="InterPro" id="IPR051086">
    <property type="entry name" value="RNase_D-like"/>
</dbReference>
<accession>A0A1B8HPJ0</accession>